<feature type="compositionally biased region" description="Low complexity" evidence="3">
    <location>
        <begin position="1484"/>
        <end position="1497"/>
    </location>
</feature>
<evidence type="ECO:0000256" key="3">
    <source>
        <dbReference type="SAM" id="MobiDB-lite"/>
    </source>
</evidence>
<dbReference type="OrthoDB" id="10002522at2759"/>
<dbReference type="SMART" id="SM00355">
    <property type="entry name" value="ZnF_C2H2"/>
    <property type="match status" value="2"/>
</dbReference>
<evidence type="ECO:0000256" key="2">
    <source>
        <dbReference type="PROSITE-ProRule" id="PRU00221"/>
    </source>
</evidence>
<dbReference type="PROSITE" id="PS50157">
    <property type="entry name" value="ZINC_FINGER_C2H2_2"/>
    <property type="match status" value="2"/>
</dbReference>
<dbReference type="InterPro" id="IPR042622">
    <property type="entry name" value="Znf106"/>
</dbReference>
<feature type="compositionally biased region" description="Basic and acidic residues" evidence="3">
    <location>
        <begin position="66"/>
        <end position="128"/>
    </location>
</feature>
<feature type="region of interest" description="Disordered" evidence="3">
    <location>
        <begin position="876"/>
        <end position="900"/>
    </location>
</feature>
<protein>
    <submittedName>
        <fullName evidence="5">Zinc finger protein 106</fullName>
    </submittedName>
</protein>
<feature type="repeat" description="WD" evidence="2">
    <location>
        <begin position="2103"/>
        <end position="2144"/>
    </location>
</feature>
<dbReference type="EMBL" id="LSMT01000162">
    <property type="protein sequence ID" value="PFX25005.1"/>
    <property type="molecule type" value="Genomic_DNA"/>
</dbReference>
<feature type="compositionally biased region" description="Basic and acidic residues" evidence="3">
    <location>
        <begin position="423"/>
        <end position="445"/>
    </location>
</feature>
<dbReference type="PROSITE" id="PS00028">
    <property type="entry name" value="ZINC_FINGER_C2H2_1"/>
    <property type="match status" value="2"/>
</dbReference>
<feature type="compositionally biased region" description="Basic and acidic residues" evidence="3">
    <location>
        <begin position="1850"/>
        <end position="1873"/>
    </location>
</feature>
<dbReference type="SMART" id="SM00320">
    <property type="entry name" value="WD40"/>
    <property type="match status" value="7"/>
</dbReference>
<keyword evidence="2" id="KW-0853">WD repeat</keyword>
<feature type="compositionally biased region" description="Polar residues" evidence="3">
    <location>
        <begin position="1982"/>
        <end position="1997"/>
    </location>
</feature>
<dbReference type="PANTHER" id="PTHR14435:SF2">
    <property type="entry name" value="ZINC FINGER PROTEIN 106"/>
    <property type="match status" value="1"/>
</dbReference>
<feature type="compositionally biased region" description="Low complexity" evidence="3">
    <location>
        <begin position="407"/>
        <end position="421"/>
    </location>
</feature>
<dbReference type="InterPro" id="IPR001680">
    <property type="entry name" value="WD40_rpt"/>
</dbReference>
<name>A0A2B4S965_STYPI</name>
<dbReference type="PROSITE" id="PS50082">
    <property type="entry name" value="WD_REPEATS_2"/>
    <property type="match status" value="1"/>
</dbReference>
<feature type="domain" description="C2H2-type" evidence="4">
    <location>
        <begin position="48"/>
        <end position="82"/>
    </location>
</feature>
<feature type="compositionally biased region" description="Basic and acidic residues" evidence="3">
    <location>
        <begin position="933"/>
        <end position="946"/>
    </location>
</feature>
<feature type="region of interest" description="Disordered" evidence="3">
    <location>
        <begin position="1173"/>
        <end position="1225"/>
    </location>
</feature>
<feature type="region of interest" description="Disordered" evidence="3">
    <location>
        <begin position="726"/>
        <end position="753"/>
    </location>
</feature>
<feature type="compositionally biased region" description="Polar residues" evidence="3">
    <location>
        <begin position="797"/>
        <end position="809"/>
    </location>
</feature>
<feature type="region of interest" description="Disordered" evidence="3">
    <location>
        <begin position="66"/>
        <end position="137"/>
    </location>
</feature>
<dbReference type="PROSITE" id="PS50294">
    <property type="entry name" value="WD_REPEATS_REGION"/>
    <property type="match status" value="1"/>
</dbReference>
<dbReference type="Proteomes" id="UP000225706">
    <property type="component" value="Unassembled WGS sequence"/>
</dbReference>
<dbReference type="SMART" id="SM00564">
    <property type="entry name" value="PQQ"/>
    <property type="match status" value="3"/>
</dbReference>
<dbReference type="Pfam" id="PF00400">
    <property type="entry name" value="WD40"/>
    <property type="match status" value="1"/>
</dbReference>
<feature type="compositionally biased region" description="Low complexity" evidence="3">
    <location>
        <begin position="487"/>
        <end position="498"/>
    </location>
</feature>
<feature type="compositionally biased region" description="Basic and acidic residues" evidence="3">
    <location>
        <begin position="1284"/>
        <end position="1294"/>
    </location>
</feature>
<feature type="compositionally biased region" description="Polar residues" evidence="3">
    <location>
        <begin position="524"/>
        <end position="543"/>
    </location>
</feature>
<feature type="compositionally biased region" description="Polar residues" evidence="3">
    <location>
        <begin position="587"/>
        <end position="616"/>
    </location>
</feature>
<feature type="compositionally biased region" description="Polar residues" evidence="3">
    <location>
        <begin position="2020"/>
        <end position="2049"/>
    </location>
</feature>
<dbReference type="GO" id="GO:0005829">
    <property type="term" value="C:cytosol"/>
    <property type="evidence" value="ECO:0007669"/>
    <property type="project" value="TreeGrafter"/>
</dbReference>
<dbReference type="GO" id="GO:0008270">
    <property type="term" value="F:zinc ion binding"/>
    <property type="evidence" value="ECO:0007669"/>
    <property type="project" value="UniProtKB-KW"/>
</dbReference>
<dbReference type="STRING" id="50429.A0A2B4S965"/>
<feature type="region of interest" description="Disordered" evidence="3">
    <location>
        <begin position="1654"/>
        <end position="1687"/>
    </location>
</feature>
<evidence type="ECO:0000313" key="6">
    <source>
        <dbReference type="Proteomes" id="UP000225706"/>
    </source>
</evidence>
<evidence type="ECO:0000313" key="5">
    <source>
        <dbReference type="EMBL" id="PFX25005.1"/>
    </source>
</evidence>
<dbReference type="InterPro" id="IPR036322">
    <property type="entry name" value="WD40_repeat_dom_sf"/>
</dbReference>
<keyword evidence="6" id="KW-1185">Reference proteome</keyword>
<feature type="region of interest" description="Disordered" evidence="3">
    <location>
        <begin position="256"/>
        <end position="558"/>
    </location>
</feature>
<feature type="compositionally biased region" description="Polar residues" evidence="3">
    <location>
        <begin position="371"/>
        <end position="383"/>
    </location>
</feature>
<feature type="compositionally biased region" description="Polar residues" evidence="3">
    <location>
        <begin position="446"/>
        <end position="462"/>
    </location>
</feature>
<feature type="region of interest" description="Disordered" evidence="3">
    <location>
        <begin position="914"/>
        <end position="981"/>
    </location>
</feature>
<dbReference type="GO" id="GO:0016020">
    <property type="term" value="C:membrane"/>
    <property type="evidence" value="ECO:0007669"/>
    <property type="project" value="TreeGrafter"/>
</dbReference>
<keyword evidence="1" id="KW-0862">Zinc</keyword>
<feature type="region of interest" description="Disordered" evidence="3">
    <location>
        <begin position="797"/>
        <end position="832"/>
    </location>
</feature>
<feature type="region of interest" description="Disordered" evidence="3">
    <location>
        <begin position="213"/>
        <end position="232"/>
    </location>
</feature>
<dbReference type="PANTHER" id="PTHR14435">
    <property type="entry name" value="ZINC FINGER PROTEIN 106"/>
    <property type="match status" value="1"/>
</dbReference>
<dbReference type="CDD" id="cd00200">
    <property type="entry name" value="WD40"/>
    <property type="match status" value="1"/>
</dbReference>
<feature type="region of interest" description="Disordered" evidence="3">
    <location>
        <begin position="1850"/>
        <end position="2051"/>
    </location>
</feature>
<keyword evidence="1" id="KW-0479">Metal-binding</keyword>
<feature type="compositionally biased region" description="Basic and acidic residues" evidence="3">
    <location>
        <begin position="278"/>
        <end position="292"/>
    </location>
</feature>
<accession>A0A2B4S965</accession>
<evidence type="ECO:0000256" key="1">
    <source>
        <dbReference type="PROSITE-ProRule" id="PRU00042"/>
    </source>
</evidence>
<evidence type="ECO:0000259" key="4">
    <source>
        <dbReference type="PROSITE" id="PS50157"/>
    </source>
</evidence>
<feature type="region of interest" description="Disordered" evidence="3">
    <location>
        <begin position="155"/>
        <end position="196"/>
    </location>
</feature>
<feature type="region of interest" description="Disordered" evidence="3">
    <location>
        <begin position="1120"/>
        <end position="1152"/>
    </location>
</feature>
<dbReference type="InterPro" id="IPR013087">
    <property type="entry name" value="Znf_C2H2_type"/>
</dbReference>
<dbReference type="Gene3D" id="2.130.10.10">
    <property type="entry name" value="YVTN repeat-like/Quinoprotein amine dehydrogenase"/>
    <property type="match status" value="2"/>
</dbReference>
<feature type="compositionally biased region" description="Basic and acidic residues" evidence="3">
    <location>
        <begin position="953"/>
        <end position="972"/>
    </location>
</feature>
<feature type="compositionally biased region" description="Basic residues" evidence="3">
    <location>
        <begin position="385"/>
        <end position="394"/>
    </location>
</feature>
<organism evidence="5 6">
    <name type="scientific">Stylophora pistillata</name>
    <name type="common">Smooth cauliflower coral</name>
    <dbReference type="NCBI Taxonomy" id="50429"/>
    <lineage>
        <taxon>Eukaryota</taxon>
        <taxon>Metazoa</taxon>
        <taxon>Cnidaria</taxon>
        <taxon>Anthozoa</taxon>
        <taxon>Hexacorallia</taxon>
        <taxon>Scleractinia</taxon>
        <taxon>Astrocoeniina</taxon>
        <taxon>Pocilloporidae</taxon>
        <taxon>Stylophora</taxon>
    </lineage>
</organism>
<feature type="domain" description="C2H2-type" evidence="4">
    <location>
        <begin position="2346"/>
        <end position="2376"/>
    </location>
</feature>
<feature type="region of interest" description="Disordered" evidence="3">
    <location>
        <begin position="1259"/>
        <end position="1314"/>
    </location>
</feature>
<dbReference type="Gene3D" id="3.30.160.60">
    <property type="entry name" value="Classic Zinc Finger"/>
    <property type="match status" value="1"/>
</dbReference>
<feature type="compositionally biased region" description="Basic and acidic residues" evidence="3">
    <location>
        <begin position="464"/>
        <end position="483"/>
    </location>
</feature>
<feature type="compositionally biased region" description="Basic and acidic residues" evidence="3">
    <location>
        <begin position="2003"/>
        <end position="2019"/>
    </location>
</feature>
<comment type="caution">
    <text evidence="5">The sequence shown here is derived from an EMBL/GenBank/DDBJ whole genome shotgun (WGS) entry which is preliminary data.</text>
</comment>
<feature type="compositionally biased region" description="Basic and acidic residues" evidence="3">
    <location>
        <begin position="1896"/>
        <end position="1918"/>
    </location>
</feature>
<keyword evidence="1" id="KW-0863">Zinc-finger</keyword>
<feature type="compositionally biased region" description="Low complexity" evidence="3">
    <location>
        <begin position="810"/>
        <end position="830"/>
    </location>
</feature>
<dbReference type="InterPro" id="IPR015943">
    <property type="entry name" value="WD40/YVTN_repeat-like_dom_sf"/>
</dbReference>
<dbReference type="GO" id="GO:0017124">
    <property type="term" value="F:SH3 domain binding"/>
    <property type="evidence" value="ECO:0007669"/>
    <property type="project" value="TreeGrafter"/>
</dbReference>
<feature type="compositionally biased region" description="Basic and acidic residues" evidence="3">
    <location>
        <begin position="335"/>
        <end position="346"/>
    </location>
</feature>
<dbReference type="InterPro" id="IPR018391">
    <property type="entry name" value="PQQ_b-propeller_rpt"/>
</dbReference>
<feature type="compositionally biased region" description="Polar residues" evidence="3">
    <location>
        <begin position="1198"/>
        <end position="1215"/>
    </location>
</feature>
<gene>
    <name evidence="5" type="primary">ZNF106</name>
    <name evidence="5" type="ORF">AWC38_SpisGene10387</name>
</gene>
<feature type="region of interest" description="Disordered" evidence="3">
    <location>
        <begin position="587"/>
        <end position="643"/>
    </location>
</feature>
<feature type="compositionally biased region" description="Basic and acidic residues" evidence="3">
    <location>
        <begin position="353"/>
        <end position="370"/>
    </location>
</feature>
<feature type="compositionally biased region" description="Basic and acidic residues" evidence="3">
    <location>
        <begin position="1941"/>
        <end position="1950"/>
    </location>
</feature>
<feature type="region of interest" description="Disordered" evidence="3">
    <location>
        <begin position="1481"/>
        <end position="1500"/>
    </location>
</feature>
<proteinExistence type="predicted"/>
<dbReference type="SUPFAM" id="SSF50978">
    <property type="entry name" value="WD40 repeat-like"/>
    <property type="match status" value="1"/>
</dbReference>
<dbReference type="GO" id="GO:0003723">
    <property type="term" value="F:RNA binding"/>
    <property type="evidence" value="ECO:0007669"/>
    <property type="project" value="InterPro"/>
</dbReference>
<sequence>MDDEIGYCDYSCELCSLDFTTRRELEEQTWSILHNTNLSRKKGRDCKHPCSLCKREFTSLSEFKSHLHGDSHQEKVHKWQKEHHHELSPDKEHLESSDKEKLQKSEKHKPQIPEKQKLERKPQGKEEGELSDWAADDLTGVNTFENYLSDPGGEAIMNGYGRSHQPPCGRSHQPPYGGYPGQSPPRGIPSLLDPHLLPAGRAGEYGFYYQEEEMRRGRGPNPPWPHDANDGCPVWNGFDNERDFREPSYIPEYARMNHSRNYDSSFSDNYPPGRKRRVFDERQPGDLRDRISGRGSTSSQSFHEERPRVRSVVESSFTTSRENDERTYSRQNRRKGLDNRSQRESPPRTQDPGGRKTSQDNRDKDFKEGSQGKTSPSSESLSGKSARKSKPRKLTRAEEQNKDVPISKNSSSKNVEVNSHSPKGKELEGKNSDGNKTMDEEKDQTKSGASSQQVKGNRNGKSTMDFKDSITEKPEARKGDRGAKQNTASTTTTGSTSSVKGDTLSSAKGARDLSSPPIKGEPSLSENNSASPLSSKMDSSSAAATLLSVKGNSSSSVKEGFSVLTKISATLQLKESSIITAIKESSLQTRGALSASNNPQSSLATNGKSSLPTETSAPALAREATIEKTVENPAPKTSDESLKSIKNGKEVVTVAHGKVNSVAFLDKQTSQSQDFKKAGKKCAFSSLSARGQKEFGLNVNEQSQSLLSLSKDNEGYSTNCADETSNLLQESKKEKTANNQGRNSSKESEQVNKLSTISAVASLPWEKREEQLRALLGIKKEPKDLEDQNTIAFPVSRVTSSSSEENVTISTGSASTVNSSTSSPSKSNSSRGVPVFSQLPFCQSQCSIVHIDGTPCGAVAENKYCPYHQRVFKREEGNTNQQNRGARGNQCKGNEGESDSLRKIVDDRQNGAQIFRPITPPCHPPQRLGLDGGKIHDKQDNNRSEGGRNAPTRSRENDLNSEVPHAESRVSRDPVGTIDLNSTVQGVPRTLFPHESLANGRSGPNIDSSDRVPTKPLGITLEAATTSDTGIDLSGTVPNLEELLALHGSSADETDGPKIDLYKTGPKHDQSWNQQRLKANTRPTVDPSLTAPYHGAAVGGSSNAANSDLNETIALTGSSRAPLDSLRHKNHQAAEDDRLGHPSGASMLPNSNADTEMIDLNLSTKLLGVPHSVVNPFNTRPDREMSKSPSELSTKSSQLASRIHSPSPQGSNVCTSPLLRGQSPSPTISLPNYSLDLSRFNLPPAVRKALADRYNSKKVLSAASGSTVESSDGRRSHPLFTDSTRTDDQIDKGRKLSPLPARLRSRGQRSVSLDSPLVRKENLHGEGSSRAAFLERGNFCDKNRFLNRPSSETSEGREKTSLISSGHNIGGLFKRSGVMLPSTNALPLGTQAATAKEDTNELHRRGLIDLSSTSYFEEIPGTSVNQGRSLAATRPTIDNSKSPFRPSVLQDRGLIDLNTSMELGIREAASPGTLSVIKRKRVNSTEGSESSSSSSSEQLIKRLKQEQAIAKENTAATYRPGINVQELLTIEREEQNQLQNLHAVQSRLKSVRSHIQKLCTELDSLSSEEQKITLKMGELRNQRLSILENACYERQVPTTRTEIVTRELSVSTADGKESLSFSSESGKSDTSNLSYSAWQNKCQDNVSVVKDKIHRGPYNKEAEEEVYSSDNTSRARDKEPLLNESNFSGGRIGTATNFVSTGEIHRQKLPHQKVLKKLNVAKQAESSKQEISFIEGAKNIISSGVQISVKAACSEPAEETSDMHKKSDTNSFGIDLGLGAVRGSGNLGNAPMHNPSGANNDNEAREGLVKKVKPIYHPEKAPFRKKSSSDVSISKTFEANRKKIQSVRENMERWKCQEESEGLRESNDNETKKQTSSSRSQSAENHHNSNIVEEECLPRKLVIHEKNASRKTTKELKKSSLFQSKKKNPKEVQKNKLNKTQLREKEKANKTDAIPVKRRKMADTSCNKSSTFPLKEKPVSKIKNQVGSAAAHTTTTDLEGPGSEERSHTEDEIPTRDVDSQSGNMKSSRPSHLKIPSSTVESLKKSLQNPKDGRFRGVLATKFPGHTGAVCGLRVHNGYLFTCSTDKTTRSFNIQTGECVKMYQGHHLAVNCIEVSADNDRLFTGSNDQTVRSYNIKSGNCTHRFTFDGRVMCLQAAFDLLFVGLSTGVVASIDLVNNICQERLHCHEPRGVSCLATATEGQRKLLCSGSFDSTIAIRDCKTGLLVRTLYDHSMTVLCIQVVENILYSGSADMKVQAHNLNTGELLRSFDGHPMSVSGLQIIGNVLVTSCLDKLIRCYDLTSADLLQVYGGQMDMIFSVHVNNGRIYSGARDGSVVAVKLDLRVYHACKWRDCDLNFGVVTHLKNHLREHHVVEEGSVEECHWAECGHEFSADDDISTVLNHVLGHVVARTARKSVN</sequence>
<reference evidence="6" key="1">
    <citation type="journal article" date="2017" name="bioRxiv">
        <title>Comparative analysis of the genomes of Stylophora pistillata and Acropora digitifera provides evidence for extensive differences between species of corals.</title>
        <authorList>
            <person name="Voolstra C.R."/>
            <person name="Li Y."/>
            <person name="Liew Y.J."/>
            <person name="Baumgarten S."/>
            <person name="Zoccola D."/>
            <person name="Flot J.-F."/>
            <person name="Tambutte S."/>
            <person name="Allemand D."/>
            <person name="Aranda M."/>
        </authorList>
    </citation>
    <scope>NUCLEOTIDE SEQUENCE [LARGE SCALE GENOMIC DNA]</scope>
</reference>
<feature type="compositionally biased region" description="Low complexity" evidence="3">
    <location>
        <begin position="1187"/>
        <end position="1197"/>
    </location>
</feature>